<accession>J2T281</accession>
<proteinExistence type="predicted"/>
<dbReference type="PATRIC" id="fig|1144316.3.peg.2079"/>
<evidence type="ECO:0000313" key="2">
    <source>
        <dbReference type="Proteomes" id="UP000007509"/>
    </source>
</evidence>
<organism evidence="1 2">
    <name type="scientific">Chryseobacterium populi</name>
    <dbReference type="NCBI Taxonomy" id="1144316"/>
    <lineage>
        <taxon>Bacteria</taxon>
        <taxon>Pseudomonadati</taxon>
        <taxon>Bacteroidota</taxon>
        <taxon>Flavobacteriia</taxon>
        <taxon>Flavobacteriales</taxon>
        <taxon>Weeksellaceae</taxon>
        <taxon>Chryseobacterium group</taxon>
        <taxon>Chryseobacterium</taxon>
    </lineage>
</organism>
<dbReference type="NCBIfam" id="TIGR04131">
    <property type="entry name" value="Bac_Flav_CTERM"/>
    <property type="match status" value="1"/>
</dbReference>
<evidence type="ECO:0000313" key="1">
    <source>
        <dbReference type="EMBL" id="EJL72077.1"/>
    </source>
</evidence>
<comment type="caution">
    <text evidence="1">The sequence shown here is derived from an EMBL/GenBank/DDBJ whole genome shotgun (WGS) entry which is preliminary data.</text>
</comment>
<dbReference type="InterPro" id="IPR026341">
    <property type="entry name" value="T9SS_type_B"/>
</dbReference>
<sequence>MKEFLVLNLVNAITPNGDGINDVLNYSDLRIKQDVSIEIADRYGAPVYKSKDQTYTWDGKSGSRPLSTGTYWYIIRWTEPDSKLAVSYSGWILIKNRE</sequence>
<dbReference type="RefSeq" id="WP_007843296.1">
    <property type="nucleotide sequence ID" value="NZ_AKJY01000034.1"/>
</dbReference>
<dbReference type="OrthoDB" id="9765926at2"/>
<protein>
    <submittedName>
        <fullName evidence="1">Gliding motility-associated C-terminal domain containing protein</fullName>
    </submittedName>
</protein>
<name>J2T281_9FLAO</name>
<reference evidence="1 2" key="1">
    <citation type="journal article" date="2012" name="J. Bacteriol.">
        <title>Twenty-one genome sequences from Pseudomonas species and 19 genome sequences from diverse bacteria isolated from the rhizosphere and endosphere of Populus deltoides.</title>
        <authorList>
            <person name="Brown S.D."/>
            <person name="Utturkar S.M."/>
            <person name="Klingeman D.M."/>
            <person name="Johnson C.M."/>
            <person name="Martin S.L."/>
            <person name="Land M.L."/>
            <person name="Lu T.Y."/>
            <person name="Schadt C.W."/>
            <person name="Doktycz M.J."/>
            <person name="Pelletier D.A."/>
        </authorList>
    </citation>
    <scope>NUCLEOTIDE SEQUENCE [LARGE SCALE GENOMIC DNA]</scope>
    <source>
        <strain evidence="1 2">CF314</strain>
    </source>
</reference>
<keyword evidence="2" id="KW-1185">Reference proteome</keyword>
<dbReference type="Pfam" id="PF13585">
    <property type="entry name" value="CHU_C"/>
    <property type="match status" value="1"/>
</dbReference>
<dbReference type="EMBL" id="AKJY01000034">
    <property type="protein sequence ID" value="EJL72077.1"/>
    <property type="molecule type" value="Genomic_DNA"/>
</dbReference>
<dbReference type="Proteomes" id="UP000007509">
    <property type="component" value="Unassembled WGS sequence"/>
</dbReference>
<dbReference type="AlphaFoldDB" id="J2T281"/>
<gene>
    <name evidence="1" type="ORF">PMI13_02068</name>
</gene>